<dbReference type="Gene3D" id="3.30.750.24">
    <property type="entry name" value="STAS domain"/>
    <property type="match status" value="1"/>
</dbReference>
<dbReference type="RefSeq" id="WP_348947444.1">
    <property type="nucleotide sequence ID" value="NZ_JBDZYD010000001.1"/>
</dbReference>
<dbReference type="EMBL" id="JBDZYD010000001">
    <property type="protein sequence ID" value="MEQ0558118.1"/>
    <property type="molecule type" value="Genomic_DNA"/>
</dbReference>
<name>A0ABV0L731_9PSEU</name>
<dbReference type="PANTHER" id="PTHR33495">
    <property type="entry name" value="ANTI-SIGMA FACTOR ANTAGONIST TM_1081-RELATED-RELATED"/>
    <property type="match status" value="1"/>
</dbReference>
<gene>
    <name evidence="2" type="ORF">ABJI51_03460</name>
</gene>
<accession>A0ABV0L731</accession>
<evidence type="ECO:0000313" key="3">
    <source>
        <dbReference type="Proteomes" id="UP001440984"/>
    </source>
</evidence>
<proteinExistence type="predicted"/>
<dbReference type="PROSITE" id="PS50801">
    <property type="entry name" value="STAS"/>
    <property type="match status" value="1"/>
</dbReference>
<dbReference type="PANTHER" id="PTHR33495:SF2">
    <property type="entry name" value="ANTI-SIGMA FACTOR ANTAGONIST TM_1081-RELATED"/>
    <property type="match status" value="1"/>
</dbReference>
<evidence type="ECO:0000259" key="1">
    <source>
        <dbReference type="PROSITE" id="PS50801"/>
    </source>
</evidence>
<comment type="caution">
    <text evidence="2">The sequence shown here is derived from an EMBL/GenBank/DDBJ whole genome shotgun (WGS) entry which is preliminary data.</text>
</comment>
<dbReference type="InterPro" id="IPR002645">
    <property type="entry name" value="STAS_dom"/>
</dbReference>
<dbReference type="CDD" id="cd07043">
    <property type="entry name" value="STAS_anti-anti-sigma_factors"/>
    <property type="match status" value="1"/>
</dbReference>
<dbReference type="SUPFAM" id="SSF52091">
    <property type="entry name" value="SpoIIaa-like"/>
    <property type="match status" value="1"/>
</dbReference>
<protein>
    <submittedName>
        <fullName evidence="2">STAS domain-containing protein</fullName>
    </submittedName>
</protein>
<keyword evidence="3" id="KW-1185">Reference proteome</keyword>
<dbReference type="Proteomes" id="UP001440984">
    <property type="component" value="Unassembled WGS sequence"/>
</dbReference>
<dbReference type="InterPro" id="IPR036513">
    <property type="entry name" value="STAS_dom_sf"/>
</dbReference>
<sequence length="141" mass="15034">MLDQLVVPRVDVPRALTLQVTATAEATVVTVRGDVDLAVLGRLRRRLGEELDLGPRALVLDLADVGFCGAGGLTELLVAASEAHVSGVAFAIATERRAVLRPVRLLGLEHVLPIHRSVGAALEWLAVLPRLRAGEGRGRDR</sequence>
<dbReference type="Pfam" id="PF01740">
    <property type="entry name" value="STAS"/>
    <property type="match status" value="1"/>
</dbReference>
<evidence type="ECO:0000313" key="2">
    <source>
        <dbReference type="EMBL" id="MEQ0558118.1"/>
    </source>
</evidence>
<reference evidence="2 3" key="1">
    <citation type="submission" date="2024-05" db="EMBL/GenBank/DDBJ databases">
        <authorList>
            <person name="Zhao H."/>
            <person name="Xu Y."/>
            <person name="Lin S."/>
            <person name="Spain J.C."/>
            <person name="Zhou N.-Y."/>
        </authorList>
    </citation>
    <scope>NUCLEOTIDE SEQUENCE [LARGE SCALE GENOMIC DNA]</scope>
    <source>
        <strain evidence="2 3">NEAU-NG30</strain>
    </source>
</reference>
<organism evidence="2 3">
    <name type="scientific">Amycolatopsis melonis</name>
    <dbReference type="NCBI Taxonomy" id="3156488"/>
    <lineage>
        <taxon>Bacteria</taxon>
        <taxon>Bacillati</taxon>
        <taxon>Actinomycetota</taxon>
        <taxon>Actinomycetes</taxon>
        <taxon>Pseudonocardiales</taxon>
        <taxon>Pseudonocardiaceae</taxon>
        <taxon>Amycolatopsis</taxon>
    </lineage>
</organism>
<feature type="domain" description="STAS" evidence="1">
    <location>
        <begin position="16"/>
        <end position="125"/>
    </location>
</feature>